<dbReference type="PROSITE" id="PS51819">
    <property type="entry name" value="VOC"/>
    <property type="match status" value="2"/>
</dbReference>
<reference evidence="2 3" key="1">
    <citation type="submission" date="2017-06" db="EMBL/GenBank/DDBJ databases">
        <authorList>
            <person name="Kim H.J."/>
            <person name="Triplett B.A."/>
        </authorList>
    </citation>
    <scope>NUCLEOTIDE SEQUENCE [LARGE SCALE GENOMIC DNA]</scope>
    <source>
        <strain evidence="2 3">CGMCC 4.1858</strain>
    </source>
</reference>
<dbReference type="InterPro" id="IPR052164">
    <property type="entry name" value="Anthracycline_SecMetBiosynth"/>
</dbReference>
<proteinExistence type="predicted"/>
<sequence>MLSTDYTPGAPNWLDLGTPDVDASVAYYREVFGWDFVSAGPEAGGYGMFRIADRTVAGIGPNNEPGVTTAAWEPFFQTADADATTKSVEQAGGGVRFSAMEVFDLGRMAAYADPTGARFCVWQPGANKGLDVVNEPGTLYWTELFTTDAPAALAFYRSVFDWRTEDSGMPGGVYTLVSPAGGGESDAHGGVMQLDEQMLAAGAGPHWLPYFAVADCDATLARAVSAGGTIRVPATDVPEVGRFAQIVDTQGAAFGVITPPASAG</sequence>
<gene>
    <name evidence="2" type="ORF">SAMN05216252_12076</name>
</gene>
<protein>
    <recommendedName>
        <fullName evidence="1">VOC domain-containing protein</fullName>
    </recommendedName>
</protein>
<organism evidence="2 3">
    <name type="scientific">Actinacidiphila glaucinigra</name>
    <dbReference type="NCBI Taxonomy" id="235986"/>
    <lineage>
        <taxon>Bacteria</taxon>
        <taxon>Bacillati</taxon>
        <taxon>Actinomycetota</taxon>
        <taxon>Actinomycetes</taxon>
        <taxon>Kitasatosporales</taxon>
        <taxon>Streptomycetaceae</taxon>
        <taxon>Actinacidiphila</taxon>
    </lineage>
</organism>
<keyword evidence="3" id="KW-1185">Reference proteome</keyword>
<dbReference type="PANTHER" id="PTHR33993:SF14">
    <property type="entry name" value="GB|AAF24581.1"/>
    <property type="match status" value="1"/>
</dbReference>
<dbReference type="CDD" id="cd07247">
    <property type="entry name" value="SgaA_N_like"/>
    <property type="match status" value="2"/>
</dbReference>
<name>A0A239LK79_9ACTN</name>
<dbReference type="InterPro" id="IPR004360">
    <property type="entry name" value="Glyas_Fos-R_dOase_dom"/>
</dbReference>
<dbReference type="Pfam" id="PF00903">
    <property type="entry name" value="Glyoxalase"/>
    <property type="match status" value="2"/>
</dbReference>
<feature type="domain" description="VOC" evidence="1">
    <location>
        <begin position="138"/>
        <end position="259"/>
    </location>
</feature>
<dbReference type="PANTHER" id="PTHR33993">
    <property type="entry name" value="GLYOXALASE-RELATED"/>
    <property type="match status" value="1"/>
</dbReference>
<accession>A0A239LK79</accession>
<dbReference type="RefSeq" id="WP_089227066.1">
    <property type="nucleotide sequence ID" value="NZ_FZOF01000020.1"/>
</dbReference>
<evidence type="ECO:0000259" key="1">
    <source>
        <dbReference type="PROSITE" id="PS51819"/>
    </source>
</evidence>
<dbReference type="SUPFAM" id="SSF54593">
    <property type="entry name" value="Glyoxalase/Bleomycin resistance protein/Dihydroxybiphenyl dioxygenase"/>
    <property type="match status" value="2"/>
</dbReference>
<dbReference type="EMBL" id="FZOF01000020">
    <property type="protein sequence ID" value="SNT31067.1"/>
    <property type="molecule type" value="Genomic_DNA"/>
</dbReference>
<evidence type="ECO:0000313" key="2">
    <source>
        <dbReference type="EMBL" id="SNT31067.1"/>
    </source>
</evidence>
<dbReference type="InterPro" id="IPR029068">
    <property type="entry name" value="Glyas_Bleomycin-R_OHBP_Dase"/>
</dbReference>
<dbReference type="AlphaFoldDB" id="A0A239LK79"/>
<dbReference type="InterPro" id="IPR037523">
    <property type="entry name" value="VOC_core"/>
</dbReference>
<dbReference type="Gene3D" id="3.10.180.10">
    <property type="entry name" value="2,3-Dihydroxybiphenyl 1,2-Dioxygenase, domain 1"/>
    <property type="match status" value="2"/>
</dbReference>
<dbReference type="OrthoDB" id="9793039at2"/>
<feature type="domain" description="VOC" evidence="1">
    <location>
        <begin position="10"/>
        <end position="124"/>
    </location>
</feature>
<evidence type="ECO:0000313" key="3">
    <source>
        <dbReference type="Proteomes" id="UP000198280"/>
    </source>
</evidence>
<dbReference type="Proteomes" id="UP000198280">
    <property type="component" value="Unassembled WGS sequence"/>
</dbReference>